<evidence type="ECO:0000256" key="7">
    <source>
        <dbReference type="PROSITE-ProRule" id="PRU00169"/>
    </source>
</evidence>
<dbReference type="Gene3D" id="3.40.50.2300">
    <property type="match status" value="1"/>
</dbReference>
<evidence type="ECO:0000259" key="8">
    <source>
        <dbReference type="PROSITE" id="PS50110"/>
    </source>
</evidence>
<evidence type="ECO:0000256" key="4">
    <source>
        <dbReference type="ARBA" id="ARBA00048267"/>
    </source>
</evidence>
<feature type="domain" description="CheB-type methylesterase" evidence="9">
    <location>
        <begin position="159"/>
        <end position="341"/>
    </location>
</feature>
<comment type="catalytic activity">
    <reaction evidence="4 5">
        <text>[protein]-L-glutamate 5-O-methyl ester + H2O = L-glutamyl-[protein] + methanol + H(+)</text>
        <dbReference type="Rhea" id="RHEA:23236"/>
        <dbReference type="Rhea" id="RHEA-COMP:10208"/>
        <dbReference type="Rhea" id="RHEA-COMP:10311"/>
        <dbReference type="ChEBI" id="CHEBI:15377"/>
        <dbReference type="ChEBI" id="CHEBI:15378"/>
        <dbReference type="ChEBI" id="CHEBI:17790"/>
        <dbReference type="ChEBI" id="CHEBI:29973"/>
        <dbReference type="ChEBI" id="CHEBI:82795"/>
        <dbReference type="EC" id="3.1.1.61"/>
    </reaction>
</comment>
<evidence type="ECO:0000256" key="6">
    <source>
        <dbReference type="PROSITE-ProRule" id="PRU00050"/>
    </source>
</evidence>
<dbReference type="Proteomes" id="UP000004038">
    <property type="component" value="Unassembled WGS sequence"/>
</dbReference>
<feature type="active site" evidence="5 6">
    <location>
        <position position="288"/>
    </location>
</feature>
<dbReference type="PATRIC" id="fig|1107881.3.peg.1394"/>
<dbReference type="InterPro" id="IPR001789">
    <property type="entry name" value="Sig_transdc_resp-reg_receiver"/>
</dbReference>
<dbReference type="RefSeq" id="WP_003526949.1">
    <property type="nucleotide sequence ID" value="NZ_AGVV01000009.1"/>
</dbReference>
<name>H0FW29_RHIML</name>
<accession>H0FW29</accession>
<evidence type="ECO:0000256" key="5">
    <source>
        <dbReference type="HAMAP-Rule" id="MF_00099"/>
    </source>
</evidence>
<dbReference type="GO" id="GO:0005737">
    <property type="term" value="C:cytoplasm"/>
    <property type="evidence" value="ECO:0007669"/>
    <property type="project" value="UniProtKB-SubCell"/>
</dbReference>
<dbReference type="PANTHER" id="PTHR42872">
    <property type="entry name" value="PROTEIN-GLUTAMATE METHYLESTERASE/PROTEIN-GLUTAMINE GLUTAMINASE"/>
    <property type="match status" value="1"/>
</dbReference>
<dbReference type="Gene3D" id="3.40.50.180">
    <property type="entry name" value="Methylesterase CheB, C-terminal domain"/>
    <property type="match status" value="1"/>
</dbReference>
<comment type="caution">
    <text evidence="5 7">Lacks conserved residue(s) required for the propagation of feature annotation.</text>
</comment>
<dbReference type="PROSITE" id="PS50122">
    <property type="entry name" value="CHEB"/>
    <property type="match status" value="1"/>
</dbReference>
<dbReference type="Pfam" id="PF01339">
    <property type="entry name" value="CheB_methylest"/>
    <property type="match status" value="1"/>
</dbReference>
<dbReference type="InterPro" id="IPR000673">
    <property type="entry name" value="Sig_transdc_resp-reg_Me-estase"/>
</dbReference>
<dbReference type="PIRSF" id="PIRSF000876">
    <property type="entry name" value="RR_chemtxs_CheB"/>
    <property type="match status" value="1"/>
</dbReference>
<dbReference type="GO" id="GO:0050568">
    <property type="term" value="F:protein-glutamine glutaminase activity"/>
    <property type="evidence" value="ECO:0007669"/>
    <property type="project" value="UniProtKB-UniRule"/>
</dbReference>
<evidence type="ECO:0000313" key="10">
    <source>
        <dbReference type="EMBL" id="EHK78665.1"/>
    </source>
</evidence>
<dbReference type="InterPro" id="IPR035909">
    <property type="entry name" value="CheB_C"/>
</dbReference>
<keyword evidence="1 5" id="KW-0963">Cytoplasm</keyword>
<evidence type="ECO:0000256" key="1">
    <source>
        <dbReference type="ARBA" id="ARBA00022490"/>
    </source>
</evidence>
<dbReference type="GO" id="GO:0008984">
    <property type="term" value="F:protein-glutamate methylesterase activity"/>
    <property type="evidence" value="ECO:0007669"/>
    <property type="project" value="UniProtKB-UniRule"/>
</dbReference>
<comment type="catalytic activity">
    <reaction evidence="5">
        <text>L-glutaminyl-[protein] + H2O = L-glutamyl-[protein] + NH4(+)</text>
        <dbReference type="Rhea" id="RHEA:16441"/>
        <dbReference type="Rhea" id="RHEA-COMP:10207"/>
        <dbReference type="Rhea" id="RHEA-COMP:10208"/>
        <dbReference type="ChEBI" id="CHEBI:15377"/>
        <dbReference type="ChEBI" id="CHEBI:28938"/>
        <dbReference type="ChEBI" id="CHEBI:29973"/>
        <dbReference type="ChEBI" id="CHEBI:30011"/>
        <dbReference type="EC" id="3.5.1.44"/>
    </reaction>
</comment>
<evidence type="ECO:0000256" key="2">
    <source>
        <dbReference type="ARBA" id="ARBA00022500"/>
    </source>
</evidence>
<dbReference type="SUPFAM" id="SSF52172">
    <property type="entry name" value="CheY-like"/>
    <property type="match status" value="1"/>
</dbReference>
<comment type="subcellular location">
    <subcellularLocation>
        <location evidence="5">Cytoplasm</location>
    </subcellularLocation>
</comment>
<keyword evidence="3 5" id="KW-0378">Hydrolase</keyword>
<dbReference type="HAMAP" id="MF_00099">
    <property type="entry name" value="CheB_chemtxs"/>
    <property type="match status" value="1"/>
</dbReference>
<proteinExistence type="inferred from homology"/>
<feature type="active site" evidence="5 6">
    <location>
        <position position="168"/>
    </location>
</feature>
<feature type="active site" evidence="5 6">
    <location>
        <position position="195"/>
    </location>
</feature>
<dbReference type="AlphaFoldDB" id="H0FW29"/>
<dbReference type="EMBL" id="AGVV01000009">
    <property type="protein sequence ID" value="EHK78665.1"/>
    <property type="molecule type" value="Genomic_DNA"/>
</dbReference>
<comment type="function">
    <text evidence="5">Involved in chemotaxis. Part of a chemotaxis signal transduction system that modulates chemotaxis in response to various stimuli. Catalyzes the demethylation of specific methylglutamate residues introduced into the chemoreceptors (methyl-accepting chemotaxis proteins or MCP) by CheR. Also mediates the irreversible deamidation of specific glutamine residues to glutamic acid.</text>
</comment>
<dbReference type="GO" id="GO:0006935">
    <property type="term" value="P:chemotaxis"/>
    <property type="evidence" value="ECO:0007669"/>
    <property type="project" value="UniProtKB-UniRule"/>
</dbReference>
<evidence type="ECO:0000259" key="9">
    <source>
        <dbReference type="PROSITE" id="PS50122"/>
    </source>
</evidence>
<dbReference type="EC" id="3.1.1.61" evidence="5"/>
<comment type="similarity">
    <text evidence="5">Belongs to the CheB family.</text>
</comment>
<dbReference type="InterPro" id="IPR011006">
    <property type="entry name" value="CheY-like_superfamily"/>
</dbReference>
<dbReference type="SUPFAM" id="SSF52738">
    <property type="entry name" value="Methylesterase CheB, C-terminal domain"/>
    <property type="match status" value="1"/>
</dbReference>
<dbReference type="CDD" id="cd16432">
    <property type="entry name" value="CheB_Rec"/>
    <property type="match status" value="1"/>
</dbReference>
<organism evidence="10 11">
    <name type="scientific">Sinorhizobium meliloti CCNWSX0020</name>
    <dbReference type="NCBI Taxonomy" id="1107881"/>
    <lineage>
        <taxon>Bacteria</taxon>
        <taxon>Pseudomonadati</taxon>
        <taxon>Pseudomonadota</taxon>
        <taxon>Alphaproteobacteria</taxon>
        <taxon>Hyphomicrobiales</taxon>
        <taxon>Rhizobiaceae</taxon>
        <taxon>Sinorhizobium/Ensifer group</taxon>
        <taxon>Sinorhizobium</taxon>
    </lineage>
</organism>
<sequence length="355" mass="37011">MVRILLATSTHELEDLVKRAIEGETSAELVLIARSGREAVRMTGELLPDIVAVELCPSGDDSAETVREIMITAPTPIVLLSHKDGSQLGTISARALEAGALAVIPAPAAHGMPLEKPAVEKFLSTIKAMSQVKVVRQWRQKVHGGRGAKDQTLPAARTPIGIVAIAASTGGPAAIRSILKDISADFPVPILIVQHMSNGFIEGVAASLDAAVPLTVKVARNGELLKPGTVYLAPDNCQLGVSGRSRLRVSDDAPVNGFKPSGSYLFGSIARAFKGESLAVVLTGMGDDGTEGLRALRMAGGKSIAQDEKSSVVFGMPKSAIGAGLVDLVLPLESIAENITAIARGRNEPEGETRT</sequence>
<comment type="domain">
    <text evidence="5">Contains a C-terminal catalytic domain, and an N-terminal region which modulates catalytic activity.</text>
</comment>
<evidence type="ECO:0000256" key="3">
    <source>
        <dbReference type="ARBA" id="ARBA00022801"/>
    </source>
</evidence>
<keyword evidence="2 5" id="KW-0145">Chemotaxis</keyword>
<feature type="domain" description="Response regulatory" evidence="8">
    <location>
        <begin position="3"/>
        <end position="121"/>
    </location>
</feature>
<dbReference type="EC" id="3.5.1.44" evidence="5"/>
<dbReference type="PANTHER" id="PTHR42872:SF6">
    <property type="entry name" value="PROTEIN-GLUTAMATE METHYLESTERASE_PROTEIN-GLUTAMINE GLUTAMINASE"/>
    <property type="match status" value="1"/>
</dbReference>
<dbReference type="GO" id="GO:0000156">
    <property type="term" value="F:phosphorelay response regulator activity"/>
    <property type="evidence" value="ECO:0007669"/>
    <property type="project" value="InterPro"/>
</dbReference>
<dbReference type="PROSITE" id="PS50110">
    <property type="entry name" value="RESPONSE_REGULATORY"/>
    <property type="match status" value="1"/>
</dbReference>
<gene>
    <name evidence="5" type="primary">cheB</name>
    <name evidence="10" type="ORF">SM0020_06957</name>
</gene>
<evidence type="ECO:0000313" key="11">
    <source>
        <dbReference type="Proteomes" id="UP000004038"/>
    </source>
</evidence>
<reference evidence="10 11" key="1">
    <citation type="journal article" date="2012" name="J. Bacteriol.">
        <title>Draft Genome Sequence of Sinorhizobium meliloti CCNWSX0020, a Nitrogen-Fixing Symbiont with Copper Tolerance Capability Isolated from Lead-Zinc Mine Tailings.</title>
        <authorList>
            <person name="Li Z."/>
            <person name="Ma Z."/>
            <person name="Hao X."/>
            <person name="Wei G."/>
        </authorList>
    </citation>
    <scope>NUCLEOTIDE SEQUENCE [LARGE SCALE GENOMIC DNA]</scope>
    <source>
        <strain evidence="10 11">CCNWSX0020</strain>
    </source>
</reference>
<protein>
    <recommendedName>
        <fullName evidence="5">Protein-glutamate methylesterase/protein-glutamine glutaminase</fullName>
        <ecNumber evidence="5">3.1.1.61</ecNumber>
        <ecNumber evidence="5">3.5.1.44</ecNumber>
    </recommendedName>
</protein>
<dbReference type="InterPro" id="IPR008248">
    <property type="entry name" value="CheB-like"/>
</dbReference>